<proteinExistence type="predicted"/>
<dbReference type="Gene3D" id="2.60.120.10">
    <property type="entry name" value="Jelly Rolls"/>
    <property type="match status" value="1"/>
</dbReference>
<dbReference type="AlphaFoldDB" id="A0A2P7SF94"/>
<evidence type="ECO:0000313" key="2">
    <source>
        <dbReference type="Proteomes" id="UP000241229"/>
    </source>
</evidence>
<keyword evidence="2" id="KW-1185">Reference proteome</keyword>
<gene>
    <name evidence="1" type="ORF">C7I84_10690</name>
</gene>
<dbReference type="CDD" id="cd20293">
    <property type="entry name" value="cupin_HutD_N"/>
    <property type="match status" value="1"/>
</dbReference>
<protein>
    <submittedName>
        <fullName evidence="1">HutD-family protein</fullName>
    </submittedName>
</protein>
<dbReference type="InterPro" id="IPR014710">
    <property type="entry name" value="RmlC-like_jellyroll"/>
</dbReference>
<dbReference type="Proteomes" id="UP000241229">
    <property type="component" value="Unassembled WGS sequence"/>
</dbReference>
<dbReference type="PANTHER" id="PTHR37943:SF1">
    <property type="entry name" value="PROTEIN VES"/>
    <property type="match status" value="1"/>
</dbReference>
<reference evidence="1 2" key="1">
    <citation type="submission" date="2018-03" db="EMBL/GenBank/DDBJ databases">
        <title>The draft genome of Mesorhizobium sp. 6GN-30.</title>
        <authorList>
            <person name="Liu L."/>
            <person name="Li L."/>
            <person name="Wang T."/>
            <person name="Zhang X."/>
            <person name="Liang L."/>
        </authorList>
    </citation>
    <scope>NUCLEOTIDE SEQUENCE [LARGE SCALE GENOMIC DNA]</scope>
    <source>
        <strain evidence="1 2">6GN30</strain>
    </source>
</reference>
<accession>A0A2P7SF94</accession>
<dbReference type="Pfam" id="PF05962">
    <property type="entry name" value="HutD"/>
    <property type="match status" value="1"/>
</dbReference>
<sequence length="181" mass="19053">MRWKNGGGETAEVLIWPAGATLDDFDWRLSMARVETDGPFSAFPGIDRTLAVLEGEGIRLVVGDDSAVTLTQDSPPFAFAADRPAAADLVGGPIVDLNMMSRRGRVAHTMTRLVLDGAAAIELSDAGTLVFCAEGELAIQAVDATAVLGRRDTLMCSGVIAAAVLRPQPTALIYVTKIVRG</sequence>
<comment type="caution">
    <text evidence="1">The sequence shown here is derived from an EMBL/GenBank/DDBJ whole genome shotgun (WGS) entry which is preliminary data.</text>
</comment>
<dbReference type="PANTHER" id="PTHR37943">
    <property type="entry name" value="PROTEIN VES"/>
    <property type="match status" value="1"/>
</dbReference>
<name>A0A2P7SF94_9HYPH</name>
<dbReference type="InterPro" id="IPR010282">
    <property type="entry name" value="Uncharacterised_HutD/Ves"/>
</dbReference>
<dbReference type="InterPro" id="IPR011051">
    <property type="entry name" value="RmlC_Cupin_sf"/>
</dbReference>
<evidence type="ECO:0000313" key="1">
    <source>
        <dbReference type="EMBL" id="PSJ61184.1"/>
    </source>
</evidence>
<dbReference type="EMBL" id="PXYK01000008">
    <property type="protein sequence ID" value="PSJ61184.1"/>
    <property type="molecule type" value="Genomic_DNA"/>
</dbReference>
<organism evidence="1 2">
    <name type="scientific">Kumtagia ephedrae</name>
    <dbReference type="NCBI Taxonomy" id="2116701"/>
    <lineage>
        <taxon>Bacteria</taxon>
        <taxon>Pseudomonadati</taxon>
        <taxon>Pseudomonadota</taxon>
        <taxon>Alphaproteobacteria</taxon>
        <taxon>Hyphomicrobiales</taxon>
        <taxon>Phyllobacteriaceae</taxon>
        <taxon>Kumtagia</taxon>
    </lineage>
</organism>
<dbReference type="SUPFAM" id="SSF51182">
    <property type="entry name" value="RmlC-like cupins"/>
    <property type="match status" value="1"/>
</dbReference>
<dbReference type="OrthoDB" id="9800082at2"/>